<feature type="region of interest" description="Disordered" evidence="1">
    <location>
        <begin position="1"/>
        <end position="59"/>
    </location>
</feature>
<dbReference type="Proteomes" id="UP000314294">
    <property type="component" value="Unassembled WGS sequence"/>
</dbReference>
<reference evidence="2 3" key="1">
    <citation type="submission" date="2019-03" db="EMBL/GenBank/DDBJ databases">
        <title>First draft genome of Liparis tanakae, snailfish: a comprehensive survey of snailfish specific genes.</title>
        <authorList>
            <person name="Kim W."/>
            <person name="Song I."/>
            <person name="Jeong J.-H."/>
            <person name="Kim D."/>
            <person name="Kim S."/>
            <person name="Ryu S."/>
            <person name="Song J.Y."/>
            <person name="Lee S.K."/>
        </authorList>
    </citation>
    <scope>NUCLEOTIDE SEQUENCE [LARGE SCALE GENOMIC DNA]</scope>
    <source>
        <tissue evidence="2">Muscle</tissue>
    </source>
</reference>
<comment type="caution">
    <text evidence="2">The sequence shown here is derived from an EMBL/GenBank/DDBJ whole genome shotgun (WGS) entry which is preliminary data.</text>
</comment>
<proteinExistence type="predicted"/>
<keyword evidence="3" id="KW-1185">Reference proteome</keyword>
<dbReference type="AlphaFoldDB" id="A0A4Z2EMQ7"/>
<protein>
    <submittedName>
        <fullName evidence="2">Uncharacterized protein</fullName>
    </submittedName>
</protein>
<evidence type="ECO:0000313" key="3">
    <source>
        <dbReference type="Proteomes" id="UP000314294"/>
    </source>
</evidence>
<gene>
    <name evidence="2" type="ORF">EYF80_060189</name>
</gene>
<evidence type="ECO:0000313" key="2">
    <source>
        <dbReference type="EMBL" id="TNN29662.1"/>
    </source>
</evidence>
<organism evidence="2 3">
    <name type="scientific">Liparis tanakae</name>
    <name type="common">Tanaka's snailfish</name>
    <dbReference type="NCBI Taxonomy" id="230148"/>
    <lineage>
        <taxon>Eukaryota</taxon>
        <taxon>Metazoa</taxon>
        <taxon>Chordata</taxon>
        <taxon>Craniata</taxon>
        <taxon>Vertebrata</taxon>
        <taxon>Euteleostomi</taxon>
        <taxon>Actinopterygii</taxon>
        <taxon>Neopterygii</taxon>
        <taxon>Teleostei</taxon>
        <taxon>Neoteleostei</taxon>
        <taxon>Acanthomorphata</taxon>
        <taxon>Eupercaria</taxon>
        <taxon>Perciformes</taxon>
        <taxon>Cottioidei</taxon>
        <taxon>Cottales</taxon>
        <taxon>Liparidae</taxon>
        <taxon>Liparis</taxon>
    </lineage>
</organism>
<accession>A0A4Z2EMQ7</accession>
<feature type="compositionally biased region" description="Polar residues" evidence="1">
    <location>
        <begin position="1"/>
        <end position="14"/>
    </location>
</feature>
<dbReference type="EMBL" id="SRLO01005378">
    <property type="protein sequence ID" value="TNN29662.1"/>
    <property type="molecule type" value="Genomic_DNA"/>
</dbReference>
<name>A0A4Z2EMQ7_9TELE</name>
<feature type="compositionally biased region" description="Low complexity" evidence="1">
    <location>
        <begin position="43"/>
        <end position="52"/>
    </location>
</feature>
<evidence type="ECO:0000256" key="1">
    <source>
        <dbReference type="SAM" id="MobiDB-lite"/>
    </source>
</evidence>
<sequence length="124" mass="14036">MASFEAQTQTSVDTTALRRSGASRVLQNRRRWRRSPGSGVDGSSSSSSSSSSQLCSWTYTYEPPPETNLHLRRTSTFLQSVHVFTEERGTFAQQRIQKTEGRGRRKAIPEGASETFRLVRHRPF</sequence>